<dbReference type="HOGENOM" id="CLU_048246_5_0_7"/>
<keyword evidence="3" id="KW-1185">Reference proteome</keyword>
<accession>H1FS13</accession>
<name>B6BK02_SULGG</name>
<feature type="domain" description="HDOD" evidence="1">
    <location>
        <begin position="13"/>
        <end position="212"/>
    </location>
</feature>
<dbReference type="PANTHER" id="PTHR33525">
    <property type="match status" value="1"/>
</dbReference>
<comment type="caution">
    <text evidence="2">The sequence shown here is derived from an EMBL/GenBank/DDBJ whole genome shotgun (WGS) entry which is preliminary data.</text>
</comment>
<dbReference type="eggNOG" id="COG1639">
    <property type="taxonomic scope" value="Bacteria"/>
</dbReference>
<dbReference type="PROSITE" id="PS51833">
    <property type="entry name" value="HDOD"/>
    <property type="match status" value="1"/>
</dbReference>
<dbReference type="PANTHER" id="PTHR33525:SF4">
    <property type="entry name" value="CYCLIC DI-GMP PHOSPHODIESTERASE CDGJ"/>
    <property type="match status" value="1"/>
</dbReference>
<organism evidence="2 3">
    <name type="scientific">Sulfurimonas gotlandica (strain DSM 19862 / JCM 16533 / GD1)</name>
    <dbReference type="NCBI Taxonomy" id="929558"/>
    <lineage>
        <taxon>Bacteria</taxon>
        <taxon>Pseudomonadati</taxon>
        <taxon>Campylobacterota</taxon>
        <taxon>Epsilonproteobacteria</taxon>
        <taxon>Campylobacterales</taxon>
        <taxon>Sulfurimonadaceae</taxon>
        <taxon>Sulfurimonas</taxon>
    </lineage>
</organism>
<evidence type="ECO:0000313" key="2">
    <source>
        <dbReference type="EMBL" id="EHP31093.1"/>
    </source>
</evidence>
<dbReference type="EMBL" id="AFRZ01000001">
    <property type="protein sequence ID" value="EHP31093.1"/>
    <property type="molecule type" value="Genomic_DNA"/>
</dbReference>
<proteinExistence type="predicted"/>
<dbReference type="Pfam" id="PF08668">
    <property type="entry name" value="HDOD"/>
    <property type="match status" value="1"/>
</dbReference>
<dbReference type="OrthoDB" id="9803649at2"/>
<gene>
    <name evidence="2" type="ORF">SMGD1_2571</name>
</gene>
<protein>
    <submittedName>
        <fullName evidence="2">Putative signal transduction protein</fullName>
    </submittedName>
</protein>
<reference evidence="2 3" key="1">
    <citation type="journal article" date="2012" name="Proc. Natl. Acad. Sci. U.S.A.">
        <title>Genome and physiology of a model Epsilonproteobacterium responsible for sulfide detoxification in marine oxygen depletion zones.</title>
        <authorList>
            <person name="Grote J."/>
            <person name="Schott T."/>
            <person name="Bruckner C.G."/>
            <person name="Glockner F.O."/>
            <person name="Jost G."/>
            <person name="Teeling H."/>
            <person name="Labrenz M."/>
            <person name="Jurgens K."/>
        </authorList>
    </citation>
    <scope>NUCLEOTIDE SEQUENCE [LARGE SCALE GENOMIC DNA]</scope>
    <source>
        <strain evidence="2 3">GD1</strain>
    </source>
</reference>
<dbReference type="SUPFAM" id="SSF109604">
    <property type="entry name" value="HD-domain/PDEase-like"/>
    <property type="match status" value="1"/>
</dbReference>
<dbReference type="Gene3D" id="1.10.3210.10">
    <property type="entry name" value="Hypothetical protein af1432"/>
    <property type="match status" value="1"/>
</dbReference>
<accession>B6BK02</accession>
<evidence type="ECO:0000259" key="1">
    <source>
        <dbReference type="PROSITE" id="PS51833"/>
    </source>
</evidence>
<evidence type="ECO:0000313" key="3">
    <source>
        <dbReference type="Proteomes" id="UP000006431"/>
    </source>
</evidence>
<dbReference type="Proteomes" id="UP000006431">
    <property type="component" value="Unassembled WGS sequence"/>
</dbReference>
<dbReference type="InterPro" id="IPR052340">
    <property type="entry name" value="RNase_Y/CdgJ"/>
</dbReference>
<dbReference type="AlphaFoldDB" id="B6BK02"/>
<dbReference type="RefSeq" id="WP_008337345.1">
    <property type="nucleotide sequence ID" value="NZ_AFRZ01000001.1"/>
</dbReference>
<dbReference type="STRING" id="929558.SMGD1_2571"/>
<dbReference type="PATRIC" id="fig|929558.5.peg.2559"/>
<sequence length="275" mass="31364">MNFKAIVQRVESLPPLSNATVFVQQLYKEGAENVDIIKLVRIIESDALLTLNILKMINAPIYGFSRKIASVAQAVTLFGTEIIYGLVMNYSIMEALKANTSSYGVTSAEFNDVCHLQSALMLQWYSKVDLRHSQFLAPLALVMEAGKLILVREIEASDYVKDFKNGLKECSSIEVYEHSMFDTTSYYITALLFEHWNLEPLYVDMLKGLDFDNNEGFKMEYYINTLHVVRTAVNVKEVLTDASIEKACLLVEDMDLDSDYFRHVAKRIRAAYEKF</sequence>
<dbReference type="InterPro" id="IPR013976">
    <property type="entry name" value="HDOD"/>
</dbReference>